<dbReference type="PANTHER" id="PTHR35566">
    <property type="entry name" value="BLR3599 PROTEIN"/>
    <property type="match status" value="1"/>
</dbReference>
<accession>A0A135IC61</accession>
<keyword evidence="2" id="KW-1185">Reference proteome</keyword>
<dbReference type="PANTHER" id="PTHR35566:SF1">
    <property type="entry name" value="TYPE VI SECRETION SYSTEM BASEPLATE COMPONENT TSSK1"/>
    <property type="match status" value="1"/>
</dbReference>
<evidence type="ECO:0000313" key="1">
    <source>
        <dbReference type="EMBL" id="KXF83061.1"/>
    </source>
</evidence>
<evidence type="ECO:0000313" key="2">
    <source>
        <dbReference type="Proteomes" id="UP000070529"/>
    </source>
</evidence>
<dbReference type="InterPro" id="IPR010263">
    <property type="entry name" value="T6SS_TssK"/>
</dbReference>
<dbReference type="Proteomes" id="UP000070529">
    <property type="component" value="Unassembled WGS sequence"/>
</dbReference>
<reference evidence="1 2" key="1">
    <citation type="submission" date="2015-11" db="EMBL/GenBank/DDBJ databases">
        <title>Genomic Taxonomy of the Vibrionaceae.</title>
        <authorList>
            <person name="Gomez-Gil B."/>
            <person name="Enciso-Ibarra J."/>
        </authorList>
    </citation>
    <scope>NUCLEOTIDE SEQUENCE [LARGE SCALE GENOMIC DNA]</scope>
    <source>
        <strain evidence="1 2">CAIM 912</strain>
    </source>
</reference>
<comment type="caution">
    <text evidence="1">The sequence shown here is derived from an EMBL/GenBank/DDBJ whole genome shotgun (WGS) entry which is preliminary data.</text>
</comment>
<protein>
    <submittedName>
        <fullName evidence="1">Type VI secretion protein</fullName>
    </submittedName>
</protein>
<proteinExistence type="predicted"/>
<dbReference type="Pfam" id="PF05936">
    <property type="entry name" value="T6SS_VasE"/>
    <property type="match status" value="1"/>
</dbReference>
<dbReference type="OrthoDB" id="9775333at2"/>
<dbReference type="EMBL" id="LNTY01000006">
    <property type="protein sequence ID" value="KXF83061.1"/>
    <property type="molecule type" value="Genomic_DNA"/>
</dbReference>
<gene>
    <name evidence="1" type="ORF">ATN88_04850</name>
</gene>
<organism evidence="1 2">
    <name type="scientific">Enterovibrio coralii</name>
    <dbReference type="NCBI Taxonomy" id="294935"/>
    <lineage>
        <taxon>Bacteria</taxon>
        <taxon>Pseudomonadati</taxon>
        <taxon>Pseudomonadota</taxon>
        <taxon>Gammaproteobacteria</taxon>
        <taxon>Vibrionales</taxon>
        <taxon>Vibrionaceae</taxon>
        <taxon>Enterovibrio</taxon>
    </lineage>
</organism>
<dbReference type="AlphaFoldDB" id="A0A135IC61"/>
<dbReference type="STRING" id="294935.ATN88_04850"/>
<name>A0A135IC61_9GAMM</name>
<dbReference type="RefSeq" id="WP_067410532.1">
    <property type="nucleotide sequence ID" value="NZ_LNTY01000006.1"/>
</dbReference>
<dbReference type="NCBIfam" id="TIGR03353">
    <property type="entry name" value="VI_chp_4"/>
    <property type="match status" value="1"/>
</dbReference>
<sequence>MTVRNRVVWNEGLFIKPQHFQQLQRNIEYQLEERVSGVNRNLYGVVELSFNAEHLSFGKVSLERASGVMPDGTIFNIPREDVLPPSLEIESNDVADQIIFLAIPLRGDVNLEINWSENTTITRFKSSRQHVKDTHTENGDSVVIDISLLNARLMLEKEDRSGYSCIAIGKILQKRPDGSILLDEGFIPCHMTISAVPKLHRFVSEMAGLMRQRAENIAHRLGSPTQGGVAEVTDFMLLQTLNRFYPKILHLSKLPTLHPESMFAELSAVCGELSTFTDESRMAPEFKDYKHDLPTDSLNDLKAKLRQSLSIVLEPKAVSIQLHQRKYGLMVAPINDPSLLDDAEFIVAVKANLQQEELRKLFSQQTKVSSVDKIRELISLQLPGVPLISLPIAPRQLPYHAGFIYFQLNKSSRAWNDLMQGSGFAFHVAGQIPNVELQFWAIRS</sequence>